<dbReference type="InterPro" id="IPR036875">
    <property type="entry name" value="Znf_CCHC_sf"/>
</dbReference>
<dbReference type="Gene3D" id="1.10.340.70">
    <property type="match status" value="1"/>
</dbReference>
<keyword evidence="8" id="KW-0229">DNA integration</keyword>
<evidence type="ECO:0000256" key="6">
    <source>
        <dbReference type="ARBA" id="ARBA00022842"/>
    </source>
</evidence>
<dbReference type="GO" id="GO:0003887">
    <property type="term" value="F:DNA-directed DNA polymerase activity"/>
    <property type="evidence" value="ECO:0007669"/>
    <property type="project" value="UniProtKB-KW"/>
</dbReference>
<gene>
    <name evidence="15" type="ORF">A4X13_0g3178</name>
</gene>
<keyword evidence="1" id="KW-0507">mRNA processing</keyword>
<dbReference type="GO" id="GO:0005634">
    <property type="term" value="C:nucleus"/>
    <property type="evidence" value="ECO:0007669"/>
    <property type="project" value="UniProtKB-ARBA"/>
</dbReference>
<feature type="region of interest" description="Disordered" evidence="14">
    <location>
        <begin position="443"/>
        <end position="498"/>
    </location>
</feature>
<dbReference type="Pfam" id="PF24626">
    <property type="entry name" value="SH3_Tf2-1"/>
    <property type="match status" value="1"/>
</dbReference>
<keyword evidence="5" id="KW-0378">Hydrolase</keyword>
<keyword evidence="9" id="KW-0695">RNA-directed DNA polymerase</keyword>
<reference evidence="15" key="1">
    <citation type="submission" date="2016-04" db="EMBL/GenBank/DDBJ databases">
        <authorList>
            <person name="Nguyen H.D."/>
            <person name="Samba Siva P."/>
            <person name="Cullis J."/>
            <person name="Levesque C.A."/>
            <person name="Hambleton S."/>
        </authorList>
    </citation>
    <scope>NUCLEOTIDE SEQUENCE</scope>
    <source>
        <strain evidence="15">DAOMC 236416</strain>
    </source>
</reference>
<dbReference type="InterPro" id="IPR050951">
    <property type="entry name" value="Retrovirus_Pol_polyprotein"/>
</dbReference>
<dbReference type="InterPro" id="IPR001878">
    <property type="entry name" value="Znf_CCHC"/>
</dbReference>
<dbReference type="Gene3D" id="3.10.10.10">
    <property type="entry name" value="HIV Type 1 Reverse Transcriptase, subunit A, domain 1"/>
    <property type="match status" value="1"/>
</dbReference>
<dbReference type="GO" id="GO:0003964">
    <property type="term" value="F:RNA-directed DNA polymerase activity"/>
    <property type="evidence" value="ECO:0007669"/>
    <property type="project" value="UniProtKB-KW"/>
</dbReference>
<dbReference type="InterPro" id="IPR043128">
    <property type="entry name" value="Rev_trsase/Diguanyl_cyclase"/>
</dbReference>
<dbReference type="InterPro" id="IPR000477">
    <property type="entry name" value="RT_dom"/>
</dbReference>
<dbReference type="SUPFAM" id="SSF56672">
    <property type="entry name" value="DNA/RNA polymerases"/>
    <property type="match status" value="1"/>
</dbReference>
<keyword evidence="12" id="KW-0233">DNA recombination</keyword>
<evidence type="ECO:0000256" key="14">
    <source>
        <dbReference type="SAM" id="MobiDB-lite"/>
    </source>
</evidence>
<evidence type="ECO:0000256" key="2">
    <source>
        <dbReference type="ARBA" id="ARBA00022670"/>
    </source>
</evidence>
<proteinExistence type="predicted"/>
<comment type="caution">
    <text evidence="15">The sequence shown here is derived from an EMBL/GenBank/DDBJ whole genome shotgun (WGS) entry which is preliminary data.</text>
</comment>
<dbReference type="InterPro" id="IPR012337">
    <property type="entry name" value="RNaseH-like_sf"/>
</dbReference>
<feature type="region of interest" description="Disordered" evidence="14">
    <location>
        <begin position="875"/>
        <end position="904"/>
    </location>
</feature>
<dbReference type="InterPro" id="IPR041577">
    <property type="entry name" value="RT_RNaseH_2"/>
</dbReference>
<evidence type="ECO:0000256" key="1">
    <source>
        <dbReference type="ARBA" id="ARBA00022664"/>
    </source>
</evidence>
<dbReference type="Gene3D" id="3.30.70.270">
    <property type="match status" value="2"/>
</dbReference>
<evidence type="ECO:0000256" key="9">
    <source>
        <dbReference type="ARBA" id="ARBA00022918"/>
    </source>
</evidence>
<dbReference type="FunFam" id="3.10.20.370:FF:000001">
    <property type="entry name" value="Retrovirus-related Pol polyprotein from transposon 17.6-like protein"/>
    <property type="match status" value="1"/>
</dbReference>
<dbReference type="GO" id="GO:0003723">
    <property type="term" value="F:RNA binding"/>
    <property type="evidence" value="ECO:0007669"/>
    <property type="project" value="UniProtKB-KW"/>
</dbReference>
<dbReference type="CDD" id="cd09274">
    <property type="entry name" value="RNase_HI_RT_Ty3"/>
    <property type="match status" value="1"/>
</dbReference>
<keyword evidence="11" id="KW-0238">DNA-binding</keyword>
<dbReference type="PANTHER" id="PTHR37984">
    <property type="entry name" value="PROTEIN CBG26694"/>
    <property type="match status" value="1"/>
</dbReference>
<feature type="region of interest" description="Disordered" evidence="14">
    <location>
        <begin position="1481"/>
        <end position="1514"/>
    </location>
</feature>
<keyword evidence="2" id="KW-0645">Protease</keyword>
<evidence type="ECO:0000256" key="3">
    <source>
        <dbReference type="ARBA" id="ARBA00022723"/>
    </source>
</evidence>
<keyword evidence="10" id="KW-0239">DNA-directed DNA polymerase</keyword>
<reference evidence="15" key="2">
    <citation type="journal article" date="2019" name="IMA Fungus">
        <title>Genome sequencing and comparison of five Tilletia species to identify candidate genes for the detection of regulated species infecting wheat.</title>
        <authorList>
            <person name="Nguyen H.D.T."/>
            <person name="Sultana T."/>
            <person name="Kesanakurti P."/>
            <person name="Hambleton S."/>
        </authorList>
    </citation>
    <scope>NUCLEOTIDE SEQUENCE</scope>
    <source>
        <strain evidence="15">DAOMC 236416</strain>
    </source>
</reference>
<evidence type="ECO:0000256" key="8">
    <source>
        <dbReference type="ARBA" id="ARBA00022908"/>
    </source>
</evidence>
<dbReference type="GO" id="GO:0006397">
    <property type="term" value="P:mRNA processing"/>
    <property type="evidence" value="ECO:0007669"/>
    <property type="project" value="UniProtKB-KW"/>
</dbReference>
<evidence type="ECO:0000256" key="4">
    <source>
        <dbReference type="ARBA" id="ARBA00022750"/>
    </source>
</evidence>
<evidence type="ECO:0000256" key="7">
    <source>
        <dbReference type="ARBA" id="ARBA00022884"/>
    </source>
</evidence>
<keyword evidence="10" id="KW-0548">Nucleotidyltransferase</keyword>
<keyword evidence="10" id="KW-0808">Transferase</keyword>
<dbReference type="PANTHER" id="PTHR37984:SF5">
    <property type="entry name" value="PROTEIN NYNRIN-LIKE"/>
    <property type="match status" value="1"/>
</dbReference>
<dbReference type="PROSITE" id="PS50158">
    <property type="entry name" value="ZF_CCHC"/>
    <property type="match status" value="1"/>
</dbReference>
<accession>A0A177TYC7</accession>
<dbReference type="InterPro" id="IPR001584">
    <property type="entry name" value="Integrase_cat-core"/>
</dbReference>
<dbReference type="GO" id="GO:0015074">
    <property type="term" value="P:DNA integration"/>
    <property type="evidence" value="ECO:0007669"/>
    <property type="project" value="UniProtKB-KW"/>
</dbReference>
<dbReference type="GO" id="GO:0004190">
    <property type="term" value="F:aspartic-type endopeptidase activity"/>
    <property type="evidence" value="ECO:0007669"/>
    <property type="project" value="UniProtKB-KW"/>
</dbReference>
<organism evidence="15 16">
    <name type="scientific">Tilletia indica</name>
    <dbReference type="NCBI Taxonomy" id="43049"/>
    <lineage>
        <taxon>Eukaryota</taxon>
        <taxon>Fungi</taxon>
        <taxon>Dikarya</taxon>
        <taxon>Basidiomycota</taxon>
        <taxon>Ustilaginomycotina</taxon>
        <taxon>Exobasidiomycetes</taxon>
        <taxon>Tilletiales</taxon>
        <taxon>Tilletiaceae</taxon>
        <taxon>Tilletia</taxon>
    </lineage>
</organism>
<dbReference type="GO" id="GO:0006310">
    <property type="term" value="P:DNA recombination"/>
    <property type="evidence" value="ECO:0007669"/>
    <property type="project" value="UniProtKB-KW"/>
</dbReference>
<evidence type="ECO:0008006" key="17">
    <source>
        <dbReference type="Google" id="ProtNLM"/>
    </source>
</evidence>
<evidence type="ECO:0000256" key="11">
    <source>
        <dbReference type="ARBA" id="ARBA00023125"/>
    </source>
</evidence>
<feature type="compositionally biased region" description="Basic and acidic residues" evidence="14">
    <location>
        <begin position="1"/>
        <end position="19"/>
    </location>
</feature>
<feature type="region of interest" description="Disordered" evidence="14">
    <location>
        <begin position="1"/>
        <end position="105"/>
    </location>
</feature>
<dbReference type="InterPro" id="IPR056924">
    <property type="entry name" value="SH3_Tf2-1"/>
</dbReference>
<name>A0A177TYC7_9BASI</name>
<keyword evidence="16" id="KW-1185">Reference proteome</keyword>
<dbReference type="SUPFAM" id="SSF57756">
    <property type="entry name" value="Retrovirus zinc finger-like domains"/>
    <property type="match status" value="1"/>
</dbReference>
<protein>
    <recommendedName>
        <fullName evidence="17">Reverse transcriptase</fullName>
    </recommendedName>
</protein>
<feature type="compositionally biased region" description="Low complexity" evidence="14">
    <location>
        <begin position="23"/>
        <end position="37"/>
    </location>
</feature>
<dbReference type="Pfam" id="PF17919">
    <property type="entry name" value="RT_RNaseH_2"/>
    <property type="match status" value="1"/>
</dbReference>
<evidence type="ECO:0000256" key="5">
    <source>
        <dbReference type="ARBA" id="ARBA00022801"/>
    </source>
</evidence>
<keyword evidence="3" id="KW-0479">Metal-binding</keyword>
<dbReference type="InterPro" id="IPR043502">
    <property type="entry name" value="DNA/RNA_pol_sf"/>
</dbReference>
<sequence>MRRESKHADWTPPARDAKRQAVSATTDTRSTRATTSSPRLDPIPPAGLREDDNASASSRGTKRYEPGDGEGDNTVRFLSAGSPTSAAVRARAEDATSDSQPSELSFRQVERLLEISSSRAQDSMREALADSDARHREMVDSAERRHMEQLELLKSQHAEQLRNLQTRPAAFPTTEAEVLPREQPTPSRSRGARTSLAAHAFLGAESATVPPHARVPPHMLPPRTPFLNPLETPGVDVPRNDPVFPTDLRPRRFERAKPSEIGIFNPNEGKDIFSWWKGLTQFMRFAKATEAEIFAGLPGCFEGWAKEWFMELDPAPVTLKDFRQRAFETFIREEGAVSDHLEARKFLPDQETLQVYLTDKYRLVSELQVARAVAIGDMDFDNPKPQAAMVLFTVKDAIRAAHNGLPANWQVLLDRFKDEVNADWSAYRSKLIRKERQTREAIGLLTRTSLPSARNDPPRTDPRASTPAHAPPAAVRTATDTSRSDPPRQQPRVYRDDAARKRDRELGLCFECHEPGHSKFDCPRLKAMTRNVRSILVKLETENDPDEHESLMQQLRAATVSARPLPQPEEDDSDSDEDDVARVRFARAIQTSIDDDPAPVRERETRVRAVRMLAEATSRRTEAPGQRHRVVVAHKVAVTLTADDTMFELHVDGGSPLSMITERALRTVSPDASILPAEPLKIRGYRGDDFQKPKGVVVLDVTFPTANGKESVKSKFEFHVVDECTGGWILGVDNMKADGIDALSKKERLVFESRPDAEVRLLQTREGQRRVESPTRLVCAKTTIVAAHTVRLVEIDAVDSDRIVHPWWFSHEEAPTGFVQVPSSIIGPQTRAIEVINTSDVDVQLEEGDVLGETEAVGKEVCSLDELESLLRKGKLSSKRSNRQTASSLRAWMKGRRNDGRKSADVRAKRVLLTQVEPDGADVLPEIDFHEPSSTQQTVRCSSKLTSGQKERLLRVLKAHAVWPTPKRPLGLYEYGPVSLRLRPGQEHWSHAEPPRRTSPAQQEVIDETLREHDVLDVSEPSQGPYASGVVLVQQRDKIRFCNDYRPLNKVTIDDFYAMPTVDVIYDQLGKARFFTVLDANKGYYQFWMDEASRDLTGFVTFRGLRRYKRMPFGLKQAPSWFQRAMDRVLGVARWKFALAYLDDIVVYSLTFADHLAHVDVVLAALERAGLTVSPSKCRFAYESVSLLGYRVSSMGLMTDKEKTRAVTDFPEPTTAVEARRFFAMAAWYRRFVHDFAGRGRAINKSFVGDTFVWGEEERTSFEDLRLAISSAPVLKRPEFGKPFILAVDASKQGLGGVLLQCDENGLERPILFISRQTTDGERKYAPTHLELASVWWCVKKLHHYIDGSSVEVRTDHNALRWLWDLKPSEMTEVRVQKFKMALAPLEGKITVTYTKGKDNVVADALSRAPVVDLDGTEEDVELIFDAREYERVPSELLADDADVAVRSVSRWRLGDDELSSWAAAYATDSQWRRIWKKAEQREPVTPDIDQGPSQTADVPQPTPELPTSPTDRQLRPRRVLAVHRSDDDALFFRKDGLLFVRNADRVKLCVPDSKLDALIHEYHTSMRAGHPSAERTVNMMKDHLFAHDLAQRVALHVKRCYECQVNKPRRHQPHGDMQAIVVLHEIFRTLAMDFVTGLPKTLTGFDAIQVVSCKYSRWVWFIPGLMTDTAEQVAVRFFERVVPMTGVPESIISDRDARFTSAFWSHLMAQLDVKLRMSTAYHPQTDGLVERLNAQLEIMLRHYVALDQHDWDAKLPALSLAYNNQRQESTGESPYKLVFGRDPSVFPLRTLTASANPSQGRIADLFALHADAQAAIELAQERQRQQYNRSHKAVEFAVGDPVLIDLKNYRFNVDPTAQARVKLGPRYAGPFKVTERVGRLAYRLDVPSWFKAHPVLPVSALEPFIGDADKVAPRPQSGIAADGARDELRVLAFLGRRPTSFVGNQTFDYLVKWAGPPPTWQSEDNLPGLSWARQTFETRARNELGLRQLRKKERIILAEGMERALELEQVAEGVDLASLARTQGSLLGGDVVT</sequence>
<keyword evidence="4" id="KW-0064">Aspartyl protease</keyword>
<evidence type="ECO:0000256" key="12">
    <source>
        <dbReference type="ARBA" id="ARBA00023172"/>
    </source>
</evidence>
<dbReference type="PROSITE" id="PS50994">
    <property type="entry name" value="INTEGRASE"/>
    <property type="match status" value="1"/>
</dbReference>
<dbReference type="Pfam" id="PF00078">
    <property type="entry name" value="RVT_1"/>
    <property type="match status" value="1"/>
</dbReference>
<dbReference type="GO" id="GO:0003677">
    <property type="term" value="F:DNA binding"/>
    <property type="evidence" value="ECO:0007669"/>
    <property type="project" value="UniProtKB-KW"/>
</dbReference>
<dbReference type="GO" id="GO:0008270">
    <property type="term" value="F:zinc ion binding"/>
    <property type="evidence" value="ECO:0007669"/>
    <property type="project" value="InterPro"/>
</dbReference>
<dbReference type="Proteomes" id="UP000077521">
    <property type="component" value="Unassembled WGS sequence"/>
</dbReference>
<evidence type="ECO:0000256" key="13">
    <source>
        <dbReference type="ARBA" id="ARBA00023268"/>
    </source>
</evidence>
<dbReference type="EMBL" id="LWDF02000171">
    <property type="protein sequence ID" value="KAE8255065.1"/>
    <property type="molecule type" value="Genomic_DNA"/>
</dbReference>
<dbReference type="SUPFAM" id="SSF53098">
    <property type="entry name" value="Ribonuclease H-like"/>
    <property type="match status" value="1"/>
</dbReference>
<keyword evidence="7" id="KW-0694">RNA-binding</keyword>
<dbReference type="GO" id="GO:0006508">
    <property type="term" value="P:proteolysis"/>
    <property type="evidence" value="ECO:0007669"/>
    <property type="project" value="UniProtKB-KW"/>
</dbReference>
<dbReference type="Gene3D" id="3.30.420.10">
    <property type="entry name" value="Ribonuclease H-like superfamily/Ribonuclease H"/>
    <property type="match status" value="1"/>
</dbReference>
<dbReference type="CDD" id="cd01647">
    <property type="entry name" value="RT_LTR"/>
    <property type="match status" value="1"/>
</dbReference>
<keyword evidence="6" id="KW-0460">Magnesium</keyword>
<dbReference type="Pfam" id="PF17921">
    <property type="entry name" value="Integrase_H2C2"/>
    <property type="match status" value="1"/>
</dbReference>
<keyword evidence="13" id="KW-0511">Multifunctional enzyme</keyword>
<evidence type="ECO:0000313" key="16">
    <source>
        <dbReference type="Proteomes" id="UP000077521"/>
    </source>
</evidence>
<dbReference type="InterPro" id="IPR036397">
    <property type="entry name" value="RNaseH_sf"/>
</dbReference>
<dbReference type="Gene3D" id="3.10.20.370">
    <property type="match status" value="1"/>
</dbReference>
<dbReference type="PROSITE" id="PS50878">
    <property type="entry name" value="RT_POL"/>
    <property type="match status" value="1"/>
</dbReference>
<evidence type="ECO:0000256" key="10">
    <source>
        <dbReference type="ARBA" id="ARBA00022932"/>
    </source>
</evidence>
<evidence type="ECO:0000313" key="15">
    <source>
        <dbReference type="EMBL" id="KAE8255065.1"/>
    </source>
</evidence>
<dbReference type="InterPro" id="IPR041588">
    <property type="entry name" value="Integrase_H2C2"/>
</dbReference>